<evidence type="ECO:0000256" key="3">
    <source>
        <dbReference type="ARBA" id="ARBA00022884"/>
    </source>
</evidence>
<reference evidence="10" key="2">
    <citation type="journal article" date="2019" name="MicrobiologyOpen">
        <title>High-quality draft genome sequence of Gaiella occulta isolated from a 150 meter deep mineral water borehole and comparison with the genome sequences of other deep-branching lineages of the phylum Actinobacteria.</title>
        <authorList>
            <person name="Severino R."/>
            <person name="Froufe H.J.C."/>
            <person name="Barroso C."/>
            <person name="Albuquerque L."/>
            <person name="Lobo-da-Cunha A."/>
            <person name="da Costa M.S."/>
            <person name="Egas C."/>
        </authorList>
    </citation>
    <scope>NUCLEOTIDE SEQUENCE [LARGE SCALE GENOMIC DNA]</scope>
    <source>
        <strain evidence="10">F2-233</strain>
    </source>
</reference>
<dbReference type="NCBIfam" id="TIGR03635">
    <property type="entry name" value="uS17_bact"/>
    <property type="match status" value="1"/>
</dbReference>
<keyword evidence="10" id="KW-1185">Reference proteome</keyword>
<dbReference type="Proteomes" id="UP000254134">
    <property type="component" value="Unassembled WGS sequence"/>
</dbReference>
<dbReference type="PANTHER" id="PTHR10744">
    <property type="entry name" value="40S RIBOSOMAL PROTEIN S11 FAMILY MEMBER"/>
    <property type="match status" value="1"/>
</dbReference>
<keyword evidence="3 6" id="KW-0694">RNA-binding</keyword>
<dbReference type="InterPro" id="IPR019979">
    <property type="entry name" value="Ribosomal_uS17_CS"/>
</dbReference>
<keyword evidence="5 6" id="KW-0687">Ribonucleoprotein</keyword>
<comment type="function">
    <text evidence="6">One of the primary rRNA binding proteins, it binds specifically to the 5'-end of 16S ribosomal RNA.</text>
</comment>
<dbReference type="GO" id="GO:0019843">
    <property type="term" value="F:rRNA binding"/>
    <property type="evidence" value="ECO:0007669"/>
    <property type="project" value="UniProtKB-UniRule"/>
</dbReference>
<feature type="compositionally biased region" description="Basic residues" evidence="8">
    <location>
        <begin position="80"/>
        <end position="97"/>
    </location>
</feature>
<dbReference type="InterPro" id="IPR000266">
    <property type="entry name" value="Ribosomal_uS17"/>
</dbReference>
<feature type="compositionally biased region" description="Low complexity" evidence="8">
    <location>
        <begin position="20"/>
        <end position="75"/>
    </location>
</feature>
<dbReference type="PANTHER" id="PTHR10744:SF1">
    <property type="entry name" value="SMALL RIBOSOMAL SUBUNIT PROTEIN US17M"/>
    <property type="match status" value="1"/>
</dbReference>
<keyword evidence="4 6" id="KW-0689">Ribosomal protein</keyword>
<comment type="subunit">
    <text evidence="6">Part of the 30S ribosomal subunit.</text>
</comment>
<comment type="caution">
    <text evidence="9">The sequence shown here is derived from an EMBL/GenBank/DDBJ whole genome shotgun (WGS) entry which is preliminary data.</text>
</comment>
<keyword evidence="2 6" id="KW-0699">rRNA-binding</keyword>
<gene>
    <name evidence="6" type="primary">rpsQ</name>
    <name evidence="9" type="ORF">Gocc_1539</name>
</gene>
<dbReference type="Pfam" id="PF00366">
    <property type="entry name" value="Ribosomal_S17"/>
    <property type="match status" value="1"/>
</dbReference>
<dbReference type="GO" id="GO:0006412">
    <property type="term" value="P:translation"/>
    <property type="evidence" value="ECO:0007669"/>
    <property type="project" value="UniProtKB-UniRule"/>
</dbReference>
<feature type="region of interest" description="Disordered" evidence="8">
    <location>
        <begin position="1"/>
        <end position="129"/>
    </location>
</feature>
<dbReference type="EMBL" id="QQZY01000003">
    <property type="protein sequence ID" value="RDI74650.1"/>
    <property type="molecule type" value="Genomic_DNA"/>
</dbReference>
<dbReference type="HAMAP" id="MF_01345_B">
    <property type="entry name" value="Ribosomal_uS17_B"/>
    <property type="match status" value="1"/>
</dbReference>
<dbReference type="CDD" id="cd00364">
    <property type="entry name" value="Ribosomal_uS17"/>
    <property type="match status" value="1"/>
</dbReference>
<evidence type="ECO:0000256" key="2">
    <source>
        <dbReference type="ARBA" id="ARBA00022730"/>
    </source>
</evidence>
<accession>A0A7M2YY50</accession>
<dbReference type="InterPro" id="IPR012340">
    <property type="entry name" value="NA-bd_OB-fold"/>
</dbReference>
<evidence type="ECO:0000256" key="8">
    <source>
        <dbReference type="SAM" id="MobiDB-lite"/>
    </source>
</evidence>
<evidence type="ECO:0000256" key="5">
    <source>
        <dbReference type="ARBA" id="ARBA00023274"/>
    </source>
</evidence>
<feature type="compositionally biased region" description="Acidic residues" evidence="8">
    <location>
        <begin position="1"/>
        <end position="19"/>
    </location>
</feature>
<evidence type="ECO:0000256" key="1">
    <source>
        <dbReference type="ARBA" id="ARBA00010254"/>
    </source>
</evidence>
<proteinExistence type="inferred from homology"/>
<organism evidence="9 10">
    <name type="scientific">Gaiella occulta</name>
    <dbReference type="NCBI Taxonomy" id="1002870"/>
    <lineage>
        <taxon>Bacteria</taxon>
        <taxon>Bacillati</taxon>
        <taxon>Actinomycetota</taxon>
        <taxon>Thermoleophilia</taxon>
        <taxon>Gaiellales</taxon>
        <taxon>Gaiellaceae</taxon>
        <taxon>Gaiella</taxon>
    </lineage>
</organism>
<dbReference type="GO" id="GO:0003735">
    <property type="term" value="F:structural constituent of ribosome"/>
    <property type="evidence" value="ECO:0007669"/>
    <property type="project" value="UniProtKB-UniRule"/>
</dbReference>
<dbReference type="PROSITE" id="PS00056">
    <property type="entry name" value="RIBOSOMAL_S17"/>
    <property type="match status" value="1"/>
</dbReference>
<dbReference type="GO" id="GO:0022627">
    <property type="term" value="C:cytosolic small ribosomal subunit"/>
    <property type="evidence" value="ECO:0007669"/>
    <property type="project" value="UniProtKB-UniRule"/>
</dbReference>
<evidence type="ECO:0000256" key="7">
    <source>
        <dbReference type="RuleBase" id="RU003872"/>
    </source>
</evidence>
<evidence type="ECO:0000256" key="6">
    <source>
        <dbReference type="HAMAP-Rule" id="MF_01345"/>
    </source>
</evidence>
<protein>
    <recommendedName>
        <fullName evidence="6">Small ribosomal subunit protein uS17</fullName>
    </recommendedName>
</protein>
<dbReference type="Gene3D" id="2.40.50.140">
    <property type="entry name" value="Nucleic acid-binding proteins"/>
    <property type="match status" value="1"/>
</dbReference>
<evidence type="ECO:0000256" key="4">
    <source>
        <dbReference type="ARBA" id="ARBA00022980"/>
    </source>
</evidence>
<dbReference type="InterPro" id="IPR019984">
    <property type="entry name" value="Ribosomal_uS17_bact/chlr"/>
</dbReference>
<dbReference type="AlphaFoldDB" id="A0A7M2YY50"/>
<dbReference type="SUPFAM" id="SSF50249">
    <property type="entry name" value="Nucleic acid-binding proteins"/>
    <property type="match status" value="1"/>
</dbReference>
<dbReference type="PRINTS" id="PR00973">
    <property type="entry name" value="RIBOSOMALS17"/>
</dbReference>
<dbReference type="NCBIfam" id="NF004123">
    <property type="entry name" value="PRK05610.1"/>
    <property type="match status" value="1"/>
</dbReference>
<comment type="similarity">
    <text evidence="1 6 7">Belongs to the universal ribosomal protein uS17 family.</text>
</comment>
<feature type="compositionally biased region" description="Basic and acidic residues" evidence="8">
    <location>
        <begin position="102"/>
        <end position="124"/>
    </location>
</feature>
<reference evidence="9 10" key="1">
    <citation type="submission" date="2018-07" db="EMBL/GenBank/DDBJ databases">
        <title>High-quality-draft genome sequence of Gaiella occulta.</title>
        <authorList>
            <person name="Severino R."/>
            <person name="Froufe H.J.C."/>
            <person name="Rainey F.A."/>
            <person name="Barroso C."/>
            <person name="Albuquerque L."/>
            <person name="Lobo-Da-Cunha A."/>
            <person name="Da Costa M.S."/>
            <person name="Egas C."/>
        </authorList>
    </citation>
    <scope>NUCLEOTIDE SEQUENCE [LARGE SCALE GENOMIC DNA]</scope>
    <source>
        <strain evidence="9 10">F2-233</strain>
    </source>
</reference>
<sequence length="199" mass="21713">MAEEKDEMTEETPVEETAEQTEAVVDEPVAAAAAAEEPVPAAEPVAEAVEEAPAGEPAAETAVPAADAVAAVPAPQSGPKPKKKRLPRALRPQRTRPTRPVATERKPIVRLEKPEHERGRKQERQGTVVSDAMDKTIVVEVDVIKSHPKYKKVVRRSVKFHAHDEGNSAKVGDVVRIVETRPLSATKRWRLVEIVEVAK</sequence>
<evidence type="ECO:0000313" key="9">
    <source>
        <dbReference type="EMBL" id="RDI74650.1"/>
    </source>
</evidence>
<name>A0A7M2YY50_9ACTN</name>
<evidence type="ECO:0000313" key="10">
    <source>
        <dbReference type="Proteomes" id="UP000254134"/>
    </source>
</evidence>